<name>A0ABX0TMW9_9SPHN</name>
<dbReference type="NCBIfam" id="NF004402">
    <property type="entry name" value="PRK05758.2-2"/>
    <property type="match status" value="1"/>
</dbReference>
<keyword evidence="6 8" id="KW-0139">CF(1)</keyword>
<comment type="similarity">
    <text evidence="8">Belongs to the ATPase delta chain family.</text>
</comment>
<comment type="caution">
    <text evidence="9">The sequence shown here is derived from an EMBL/GenBank/DDBJ whole genome shotgun (WGS) entry which is preliminary data.</text>
</comment>
<dbReference type="PRINTS" id="PR00125">
    <property type="entry name" value="ATPASEDELTA"/>
</dbReference>
<keyword evidence="3 8" id="KW-0375">Hydrogen ion transport</keyword>
<keyword evidence="8" id="KW-1003">Cell membrane</keyword>
<dbReference type="InterPro" id="IPR000711">
    <property type="entry name" value="ATPase_OSCP/dsu"/>
</dbReference>
<evidence type="ECO:0000256" key="5">
    <source>
        <dbReference type="ARBA" id="ARBA00023136"/>
    </source>
</evidence>
<dbReference type="EMBL" id="JAAOZC010000001">
    <property type="protein sequence ID" value="NIJ06857.1"/>
    <property type="molecule type" value="Genomic_DNA"/>
</dbReference>
<dbReference type="NCBIfam" id="TIGR01145">
    <property type="entry name" value="ATP_synt_delta"/>
    <property type="match status" value="1"/>
</dbReference>
<comment type="function">
    <text evidence="8">This protein is part of the stalk that links CF(0) to CF(1). It either transmits conformational changes from CF(0) to CF(1) or is implicated in proton conduction.</text>
</comment>
<keyword evidence="4 8" id="KW-0406">Ion transport</keyword>
<organism evidence="9 10">
    <name type="scientific">Sphingomonas vulcanisoli</name>
    <dbReference type="NCBI Taxonomy" id="1658060"/>
    <lineage>
        <taxon>Bacteria</taxon>
        <taxon>Pseudomonadati</taxon>
        <taxon>Pseudomonadota</taxon>
        <taxon>Alphaproteobacteria</taxon>
        <taxon>Sphingomonadales</taxon>
        <taxon>Sphingomonadaceae</taxon>
        <taxon>Sphingomonas</taxon>
    </lineage>
</organism>
<dbReference type="SUPFAM" id="SSF47928">
    <property type="entry name" value="N-terminal domain of the delta subunit of the F1F0-ATP synthase"/>
    <property type="match status" value="1"/>
</dbReference>
<reference evidence="9 10" key="1">
    <citation type="submission" date="2020-03" db="EMBL/GenBank/DDBJ databases">
        <title>Genomic Encyclopedia of Type Strains, Phase III (KMG-III): the genomes of soil and plant-associated and newly described type strains.</title>
        <authorList>
            <person name="Whitman W."/>
        </authorList>
    </citation>
    <scope>NUCLEOTIDE SEQUENCE [LARGE SCALE GENOMIC DNA]</scope>
    <source>
        <strain evidence="9 10">CECT 8804</strain>
    </source>
</reference>
<dbReference type="RefSeq" id="WP_167071579.1">
    <property type="nucleotide sequence ID" value="NZ_JAAOZC010000001.1"/>
</dbReference>
<dbReference type="NCBIfam" id="NF004406">
    <property type="entry name" value="PRK05758.3-2"/>
    <property type="match status" value="1"/>
</dbReference>
<evidence type="ECO:0000256" key="1">
    <source>
        <dbReference type="ARBA" id="ARBA00004370"/>
    </source>
</evidence>
<dbReference type="Proteomes" id="UP000727456">
    <property type="component" value="Unassembled WGS sequence"/>
</dbReference>
<keyword evidence="5 8" id="KW-0472">Membrane</keyword>
<sequence length="184" mass="19037">MEHSGGIQASLSGRYATALFELARDSGQIEAVGASLATVKSALAESGDLKALTTSPLITRADSEKAIAAVAGSLGIDPITTKFLGLLAENRRLAALPAIIRDFQTLSARHRGETTAEVVTAHPLDDGQMAALKARLKSMVGSEVMVDASVDPAILGGLIVRMGSRQIDGSIRTKLNALATAMKG</sequence>
<evidence type="ECO:0000256" key="2">
    <source>
        <dbReference type="ARBA" id="ARBA00022448"/>
    </source>
</evidence>
<comment type="subcellular location">
    <subcellularLocation>
        <location evidence="8">Cell membrane</location>
        <topology evidence="8">Peripheral membrane protein</topology>
    </subcellularLocation>
    <subcellularLocation>
        <location evidence="1">Membrane</location>
    </subcellularLocation>
</comment>
<evidence type="ECO:0000256" key="3">
    <source>
        <dbReference type="ARBA" id="ARBA00022781"/>
    </source>
</evidence>
<dbReference type="PANTHER" id="PTHR11910">
    <property type="entry name" value="ATP SYNTHASE DELTA CHAIN"/>
    <property type="match status" value="1"/>
</dbReference>
<dbReference type="Pfam" id="PF00213">
    <property type="entry name" value="OSCP"/>
    <property type="match status" value="1"/>
</dbReference>
<evidence type="ECO:0000313" key="9">
    <source>
        <dbReference type="EMBL" id="NIJ06857.1"/>
    </source>
</evidence>
<dbReference type="InterPro" id="IPR020781">
    <property type="entry name" value="ATPase_OSCP/d_CS"/>
</dbReference>
<evidence type="ECO:0000313" key="10">
    <source>
        <dbReference type="Proteomes" id="UP000727456"/>
    </source>
</evidence>
<keyword evidence="2 8" id="KW-0813">Transport</keyword>
<evidence type="ECO:0000256" key="4">
    <source>
        <dbReference type="ARBA" id="ARBA00023065"/>
    </source>
</evidence>
<dbReference type="Gene3D" id="1.10.520.20">
    <property type="entry name" value="N-terminal domain of the delta subunit of the F1F0-ATP synthase"/>
    <property type="match status" value="1"/>
</dbReference>
<accession>A0ABX0TMW9</accession>
<gene>
    <name evidence="8" type="primary">atpH</name>
    <name evidence="9" type="ORF">FHS31_000439</name>
</gene>
<evidence type="ECO:0000256" key="7">
    <source>
        <dbReference type="ARBA" id="ARBA00023310"/>
    </source>
</evidence>
<evidence type="ECO:0000256" key="6">
    <source>
        <dbReference type="ARBA" id="ARBA00023196"/>
    </source>
</evidence>
<proteinExistence type="inferred from homology"/>
<dbReference type="PROSITE" id="PS00389">
    <property type="entry name" value="ATPASE_DELTA"/>
    <property type="match status" value="1"/>
</dbReference>
<keyword evidence="7 8" id="KW-0066">ATP synthesis</keyword>
<protein>
    <recommendedName>
        <fullName evidence="8">ATP synthase subunit delta</fullName>
    </recommendedName>
    <alternativeName>
        <fullName evidence="8">ATP synthase F(1) sector subunit delta</fullName>
    </alternativeName>
    <alternativeName>
        <fullName evidence="8">F-type ATPase subunit delta</fullName>
        <shortName evidence="8">F-ATPase subunit delta</shortName>
    </alternativeName>
</protein>
<keyword evidence="10" id="KW-1185">Reference proteome</keyword>
<dbReference type="HAMAP" id="MF_01416">
    <property type="entry name" value="ATP_synth_delta_bact"/>
    <property type="match status" value="1"/>
</dbReference>
<comment type="function">
    <text evidence="8">F(1)F(0) ATP synthase produces ATP from ADP in the presence of a proton or sodium gradient. F-type ATPases consist of two structural domains, F(1) containing the extramembraneous catalytic core and F(0) containing the membrane proton channel, linked together by a central stalk and a peripheral stalk. During catalysis, ATP synthesis in the catalytic domain of F(1) is coupled via a rotary mechanism of the central stalk subunits to proton translocation.</text>
</comment>
<evidence type="ECO:0000256" key="8">
    <source>
        <dbReference type="HAMAP-Rule" id="MF_01416"/>
    </source>
</evidence>
<dbReference type="InterPro" id="IPR026015">
    <property type="entry name" value="ATP_synth_OSCP/delta_N_sf"/>
</dbReference>